<protein>
    <submittedName>
        <fullName evidence="1">Uncharacterized protein</fullName>
    </submittedName>
</protein>
<gene>
    <name evidence="1" type="ORF">JS756_25720</name>
</gene>
<name>A0ABS2VWC5_STRAS</name>
<proteinExistence type="predicted"/>
<evidence type="ECO:0000313" key="2">
    <source>
        <dbReference type="Proteomes" id="UP000788262"/>
    </source>
</evidence>
<organism evidence="1 2">
    <name type="scientific">Streptomyces actuosus</name>
    <dbReference type="NCBI Taxonomy" id="1885"/>
    <lineage>
        <taxon>Bacteria</taxon>
        <taxon>Bacillati</taxon>
        <taxon>Actinomycetota</taxon>
        <taxon>Actinomycetes</taxon>
        <taxon>Kitasatosporales</taxon>
        <taxon>Streptomycetaceae</taxon>
        <taxon>Streptomyces</taxon>
    </lineage>
</organism>
<accession>A0ABS2VWC5</accession>
<dbReference type="Proteomes" id="UP000788262">
    <property type="component" value="Unassembled WGS sequence"/>
</dbReference>
<comment type="caution">
    <text evidence="1">The sequence shown here is derived from an EMBL/GenBank/DDBJ whole genome shotgun (WGS) entry which is preliminary data.</text>
</comment>
<sequence>MRIIGVALRGSTGAGLAGPPRPLTPPPGVCALLHDLLWAHATPDTRLEHVRVRPVGPAGLEAVFFLLCRSDADALTAVRPLLERARTPLAAHGYTAVLPVPPA</sequence>
<dbReference type="EMBL" id="JAFFZS010000025">
    <property type="protein sequence ID" value="MBN0047442.1"/>
    <property type="molecule type" value="Genomic_DNA"/>
</dbReference>
<reference evidence="1 2" key="1">
    <citation type="submission" date="2021-02" db="EMBL/GenBank/DDBJ databases">
        <title>Whole genome sequencing of Streptomyces actuosus VRA1.</title>
        <authorList>
            <person name="Sen G."/>
            <person name="Sen A."/>
        </authorList>
    </citation>
    <scope>NUCLEOTIDE SEQUENCE [LARGE SCALE GENOMIC DNA]</scope>
    <source>
        <strain evidence="1 2">VRA1</strain>
    </source>
</reference>
<evidence type="ECO:0000313" key="1">
    <source>
        <dbReference type="EMBL" id="MBN0047442.1"/>
    </source>
</evidence>
<keyword evidence="2" id="KW-1185">Reference proteome</keyword>